<sequence length="360" mass="41630">MEDELPEVKDDSRAFFQRKEGRMGLYLEIYDAKAEHPKEYGSDHFFLMSLKEKLAEYLDDFDLVKAKGIMESKNVGKGVILEKFEHGLVLSLAFDNTEAVEGIWKLQCTNKLTPIVQDMFVDEVMLKTVGAVRVTLQAKLYEDEYTVCKTELLSTAMDRLSLKKSQNGISMVKRLREAQKQIVEMTCNLRDEETQFEQNLSTFILNVKQILPTNILAINTLKEFHTNIKIAKGTKGVKAETFETIDHYFRTLQQLRKALAQVERIVWYPLSQIHAACENESQKTTKKSIKDTLTETVNMLKVDSDLQRVNYKEWEGKILFREQKLFLGLVSLVPLALEKILDIDHMVDEYITDFPDRIKV</sequence>
<evidence type="ECO:0000313" key="1">
    <source>
        <dbReference type="EMBL" id="KAK6167562.1"/>
    </source>
</evidence>
<dbReference type="AlphaFoldDB" id="A0AAN8FZS1"/>
<accession>A0AAN8FZS1</accession>
<proteinExistence type="predicted"/>
<name>A0AAN8FZS1_PATCE</name>
<dbReference type="Proteomes" id="UP001347796">
    <property type="component" value="Unassembled WGS sequence"/>
</dbReference>
<protein>
    <submittedName>
        <fullName evidence="1">Uncharacterized protein</fullName>
    </submittedName>
</protein>
<evidence type="ECO:0000313" key="2">
    <source>
        <dbReference type="Proteomes" id="UP001347796"/>
    </source>
</evidence>
<dbReference type="EMBL" id="JAZGQO010000018">
    <property type="protein sequence ID" value="KAK6167562.1"/>
    <property type="molecule type" value="Genomic_DNA"/>
</dbReference>
<comment type="caution">
    <text evidence="1">The sequence shown here is derived from an EMBL/GenBank/DDBJ whole genome shotgun (WGS) entry which is preliminary data.</text>
</comment>
<gene>
    <name evidence="1" type="ORF">SNE40_021559</name>
</gene>
<organism evidence="1 2">
    <name type="scientific">Patella caerulea</name>
    <name type="common">Rayed Mediterranean limpet</name>
    <dbReference type="NCBI Taxonomy" id="87958"/>
    <lineage>
        <taxon>Eukaryota</taxon>
        <taxon>Metazoa</taxon>
        <taxon>Spiralia</taxon>
        <taxon>Lophotrochozoa</taxon>
        <taxon>Mollusca</taxon>
        <taxon>Gastropoda</taxon>
        <taxon>Patellogastropoda</taxon>
        <taxon>Patelloidea</taxon>
        <taxon>Patellidae</taxon>
        <taxon>Patella</taxon>
    </lineage>
</organism>
<keyword evidence="2" id="KW-1185">Reference proteome</keyword>
<reference evidence="1 2" key="1">
    <citation type="submission" date="2024-01" db="EMBL/GenBank/DDBJ databases">
        <title>The genome of the rayed Mediterranean limpet Patella caerulea (Linnaeus, 1758).</title>
        <authorList>
            <person name="Anh-Thu Weber A."/>
            <person name="Halstead-Nussloch G."/>
        </authorList>
    </citation>
    <scope>NUCLEOTIDE SEQUENCE [LARGE SCALE GENOMIC DNA]</scope>
    <source>
        <strain evidence="1">AATW-2023a</strain>
        <tissue evidence="1">Whole specimen</tissue>
    </source>
</reference>